<accession>Q5JLR0</accession>
<sequence>MNRHVGIGACLWLAGLAATAARPFYEVEGSRLSLCILIWAVAPCASLPFECFNI</sequence>
<keyword evidence="1" id="KW-0732">Signal</keyword>
<organism evidence="2">
    <name type="scientific">Oryza sativa subsp. japonica</name>
    <name type="common">Rice</name>
    <dbReference type="NCBI Taxonomy" id="39947"/>
    <lineage>
        <taxon>Eukaryota</taxon>
        <taxon>Viridiplantae</taxon>
        <taxon>Streptophyta</taxon>
        <taxon>Embryophyta</taxon>
        <taxon>Tracheophyta</taxon>
        <taxon>Spermatophyta</taxon>
        <taxon>Magnoliopsida</taxon>
        <taxon>Liliopsida</taxon>
        <taxon>Poales</taxon>
        <taxon>Poaceae</taxon>
        <taxon>BOP clade</taxon>
        <taxon>Oryzoideae</taxon>
        <taxon>Oryzeae</taxon>
        <taxon>Oryzinae</taxon>
        <taxon>Oryza</taxon>
        <taxon>Oryza sativa</taxon>
    </lineage>
</organism>
<evidence type="ECO:0000313" key="2">
    <source>
        <dbReference type="EMBL" id="BAD87596.1"/>
    </source>
</evidence>
<proteinExistence type="predicted"/>
<name>Q5JLR0_ORYSJ</name>
<dbReference type="AlphaFoldDB" id="Q5JLR0"/>
<gene>
    <name evidence="2" type="primary">B1131G08.34</name>
</gene>
<reference evidence="2" key="1">
    <citation type="journal article" date="2002" name="Nature">
        <title>The genome sequence and structure of rice chromosome 1.</title>
        <authorList>
            <person name="Sasaki T."/>
            <person name="Matsumoto T."/>
            <person name="Yamamoto K."/>
            <person name="Sakata K."/>
            <person name="Baba T."/>
            <person name="Katayose Y."/>
            <person name="Wu J."/>
            <person name="Niimura Y."/>
            <person name="Cheng Z."/>
            <person name="Nagamura Y."/>
            <person name="Antonio B.A."/>
            <person name="Kanamori H."/>
            <person name="Hosokawa S."/>
            <person name="Masukawa M."/>
            <person name="Arikawa K."/>
            <person name="Chiden Y."/>
            <person name="Hayashi M."/>
            <person name="Okamoto M."/>
            <person name="Ando T."/>
            <person name="Aoki H."/>
            <person name="Arita K."/>
            <person name="Hamada M."/>
            <person name="Harada C."/>
            <person name="Hijishita S."/>
            <person name="Honda M."/>
            <person name="Ichikawa Y."/>
            <person name="Idonuma A."/>
            <person name="Iijima M."/>
            <person name="Ikeda M."/>
            <person name="Ikeno M."/>
            <person name="Itoh S."/>
            <person name="Itoh T."/>
            <person name="Itoh Y."/>
            <person name="Itoh Y."/>
            <person name="Iwabuchi A."/>
            <person name="Kamiya K."/>
            <person name="Karasawa W."/>
            <person name="Katagiri S."/>
            <person name="Kikuta A."/>
            <person name="Kobayashi N."/>
            <person name="Kono I."/>
            <person name="Machita K."/>
            <person name="Maehara T."/>
            <person name="Mizuno H."/>
            <person name="Mizubayashi T."/>
            <person name="Mukai Y."/>
            <person name="Nagasaki H."/>
            <person name="Nakashima M."/>
            <person name="Nakama Y."/>
            <person name="Nakamichi Y."/>
            <person name="Nakamura M."/>
            <person name="Namiki N."/>
            <person name="Negishi M."/>
            <person name="Ohta I."/>
            <person name="Ono N."/>
            <person name="Saji S."/>
            <person name="Sakai K."/>
            <person name="Shibata M."/>
            <person name="Shimokawa T."/>
            <person name="Shomura A."/>
            <person name="Song J."/>
            <person name="Takazaki Y."/>
            <person name="Terasawa K."/>
            <person name="Tsuji K."/>
            <person name="Waki K."/>
            <person name="Yamagata H."/>
            <person name="Yamane H."/>
            <person name="Yoshiki S."/>
            <person name="Yoshihara R."/>
            <person name="Yukawa K."/>
            <person name="Zhong H."/>
            <person name="Iwama H."/>
            <person name="Endo T."/>
            <person name="Ito H."/>
            <person name="Hahn J.H."/>
            <person name="Kim H.I."/>
            <person name="Eun M.Y."/>
            <person name="Yano M."/>
            <person name="Jiang J."/>
            <person name="Gojobori T."/>
        </authorList>
    </citation>
    <scope>NUCLEOTIDE SEQUENCE [LARGE SCALE GENOMIC DNA]</scope>
</reference>
<protein>
    <submittedName>
        <fullName evidence="2">Uncharacterized protein</fullName>
    </submittedName>
</protein>
<feature type="signal peptide" evidence="1">
    <location>
        <begin position="1"/>
        <end position="21"/>
    </location>
</feature>
<dbReference type="Proteomes" id="UP000817658">
    <property type="component" value="Chromosome 1"/>
</dbReference>
<evidence type="ECO:0000256" key="1">
    <source>
        <dbReference type="SAM" id="SignalP"/>
    </source>
</evidence>
<dbReference type="EMBL" id="AP003409">
    <property type="protein sequence ID" value="BAD87596.1"/>
    <property type="molecule type" value="Genomic_DNA"/>
</dbReference>
<feature type="chain" id="PRO_5004257994" evidence="1">
    <location>
        <begin position="22"/>
        <end position="54"/>
    </location>
</feature>